<dbReference type="PANTHER" id="PTHR12595:SF0">
    <property type="entry name" value="ADENYLATE KINASE ISOENZYME 6"/>
    <property type="match status" value="1"/>
</dbReference>
<feature type="binding site" evidence="10">
    <location>
        <position position="37"/>
    </location>
    <ligand>
        <name>ATP</name>
        <dbReference type="ChEBI" id="CHEBI:30616"/>
    </ligand>
</feature>
<keyword evidence="3 10" id="KW-0690">Ribosome biogenesis</keyword>
<dbReference type="RefSeq" id="XP_007406917.1">
    <property type="nucleotide sequence ID" value="XM_007406855.1"/>
</dbReference>
<name>F4RCB3_MELLP</name>
<evidence type="ECO:0000256" key="8">
    <source>
        <dbReference type="ARBA" id="ARBA00022840"/>
    </source>
</evidence>
<feature type="region of interest" description="LID" evidence="10">
    <location>
        <begin position="138"/>
        <end position="148"/>
    </location>
</feature>
<dbReference type="GO" id="GO:0016887">
    <property type="term" value="F:ATP hydrolysis activity"/>
    <property type="evidence" value="ECO:0007669"/>
    <property type="project" value="UniProtKB-UniRule"/>
</dbReference>
<dbReference type="HAMAP" id="MF_00039">
    <property type="entry name" value="Adenylate_kinase_AK6"/>
    <property type="match status" value="1"/>
</dbReference>
<evidence type="ECO:0000256" key="9">
    <source>
        <dbReference type="ARBA" id="ARBA00023242"/>
    </source>
</evidence>
<dbReference type="STRING" id="747676.F4RCB3"/>
<comment type="subunit">
    <text evidence="10">Interacts with small ribosomal subunit protein uS11. Not a structural component of 43S pre-ribosomes, but transiently interacts with them by binding to uS11.</text>
</comment>
<feature type="compositionally biased region" description="Acidic residues" evidence="11">
    <location>
        <begin position="1"/>
        <end position="14"/>
    </location>
</feature>
<accession>F4RCB3</accession>
<keyword evidence="13" id="KW-1185">Reference proteome</keyword>
<dbReference type="GO" id="GO:0005634">
    <property type="term" value="C:nucleus"/>
    <property type="evidence" value="ECO:0007669"/>
    <property type="project" value="UniProtKB-SubCell"/>
</dbReference>
<keyword evidence="5 10" id="KW-0808">Transferase</keyword>
<dbReference type="SUPFAM" id="SSF52540">
    <property type="entry name" value="P-loop containing nucleoside triphosphate hydrolases"/>
    <property type="match status" value="1"/>
</dbReference>
<dbReference type="Gene3D" id="3.40.50.300">
    <property type="entry name" value="P-loop containing nucleotide triphosphate hydrolases"/>
    <property type="match status" value="1"/>
</dbReference>
<keyword evidence="2 10" id="KW-0963">Cytoplasm</keyword>
<evidence type="ECO:0000313" key="12">
    <source>
        <dbReference type="EMBL" id="EGG09863.1"/>
    </source>
</evidence>
<feature type="binding site" evidence="10">
    <location>
        <position position="139"/>
    </location>
    <ligand>
        <name>ATP</name>
        <dbReference type="ChEBI" id="CHEBI:30616"/>
    </ligand>
</feature>
<dbReference type="HOGENOM" id="CLU_079096_3_1_1"/>
<feature type="binding site" evidence="10">
    <location>
        <position position="39"/>
    </location>
    <ligand>
        <name>ATP</name>
        <dbReference type="ChEBI" id="CHEBI:30616"/>
    </ligand>
</feature>
<dbReference type="GO" id="GO:0042274">
    <property type="term" value="P:ribosomal small subunit biogenesis"/>
    <property type="evidence" value="ECO:0007669"/>
    <property type="project" value="UniProtKB-UniRule"/>
</dbReference>
<evidence type="ECO:0000256" key="11">
    <source>
        <dbReference type="SAM" id="MobiDB-lite"/>
    </source>
</evidence>
<evidence type="ECO:0000256" key="5">
    <source>
        <dbReference type="ARBA" id="ARBA00022679"/>
    </source>
</evidence>
<comment type="subcellular location">
    <subcellularLocation>
        <location evidence="10">Cytoplasm</location>
    </subcellularLocation>
    <subcellularLocation>
        <location evidence="10">Nucleus</location>
    </subcellularLocation>
</comment>
<sequence length="207" mass="23727">MNPETEEVESDSGTEEINSTPRNLPNILITGTPGTGKTTHCELLMTSNSSSNEPLGIRSINIGEFVKENECHQGWDDEWQSFIVDDDKLLDALEPHFTSTQGGIILDWHSSCLFPEDWFDLIIVLRTPHNKLWDRLERRGYHLNKIQENNLAEIMGECFNEAISNYNHQIVIELNSDLIDEIDENVNRILAWIHNWIKDHASDTVTT</sequence>
<comment type="function">
    <text evidence="10">Broad-specificity nucleoside monophosphate (NMP) kinase that catalyzes the reversible transfer of the terminal phosphate group between nucleoside triphosphates and monophosphates. Has also ATPase activity. Involved in the late cytoplasmic maturation steps of the 40S ribosomal particles, specifically 18S rRNA maturation. While NMP activity is not required for ribosome maturation, ATPase activity is. Associates transiently with small ribosomal subunit protein uS11. ATP hydrolysis breaks the interaction with uS11. May temporarily remove uS11 from the ribosome to enable a conformational change of the ribosomal RNA that is needed for the final maturation step of the small ribosomal subunit. Its NMP activity may have a role in nuclear energy homeostasis.</text>
</comment>
<keyword evidence="9 10" id="KW-0539">Nucleus</keyword>
<comment type="similarity">
    <text evidence="10">Belongs to the adenylate kinase family. AK6 subfamily.</text>
</comment>
<feature type="binding site" evidence="10">
    <location>
        <position position="38"/>
    </location>
    <ligand>
        <name>ATP</name>
        <dbReference type="ChEBI" id="CHEBI:30616"/>
    </ligand>
</feature>
<dbReference type="EC" id="2.7.4.3" evidence="10"/>
<gene>
    <name evidence="12" type="ORF">MELLADRAFT_34310</name>
</gene>
<dbReference type="InterPro" id="IPR020618">
    <property type="entry name" value="Adenyl_kinase_AK6"/>
</dbReference>
<comment type="caution">
    <text evidence="10">Lacks conserved residue(s) required for the propagation of feature annotation.</text>
</comment>
<dbReference type="InParanoid" id="F4RCB3"/>
<dbReference type="AlphaFoldDB" id="F4RCB3"/>
<dbReference type="eggNOG" id="KOG3347">
    <property type="taxonomic scope" value="Eukaryota"/>
</dbReference>
<dbReference type="GO" id="GO:0005737">
    <property type="term" value="C:cytoplasm"/>
    <property type="evidence" value="ECO:0007669"/>
    <property type="project" value="UniProtKB-SubCell"/>
</dbReference>
<dbReference type="FunCoup" id="F4RCB3">
    <property type="interactions" value="555"/>
</dbReference>
<dbReference type="GO" id="GO:0005524">
    <property type="term" value="F:ATP binding"/>
    <property type="evidence" value="ECO:0007669"/>
    <property type="project" value="UniProtKB-KW"/>
</dbReference>
<evidence type="ECO:0000256" key="4">
    <source>
        <dbReference type="ARBA" id="ARBA00022552"/>
    </source>
</evidence>
<comment type="catalytic activity">
    <reaction evidence="1 10">
        <text>AMP + ATP = 2 ADP</text>
        <dbReference type="Rhea" id="RHEA:12973"/>
        <dbReference type="ChEBI" id="CHEBI:30616"/>
        <dbReference type="ChEBI" id="CHEBI:456215"/>
        <dbReference type="ChEBI" id="CHEBI:456216"/>
        <dbReference type="EC" id="2.7.4.3"/>
    </reaction>
</comment>
<evidence type="ECO:0000256" key="10">
    <source>
        <dbReference type="HAMAP-Rule" id="MF_03173"/>
    </source>
</evidence>
<feature type="binding site" evidence="10">
    <location>
        <position position="34"/>
    </location>
    <ligand>
        <name>ATP</name>
        <dbReference type="ChEBI" id="CHEBI:30616"/>
    </ligand>
</feature>
<keyword evidence="7 10" id="KW-0418">Kinase</keyword>
<dbReference type="OrthoDB" id="10251185at2759"/>
<evidence type="ECO:0000256" key="1">
    <source>
        <dbReference type="ARBA" id="ARBA00000582"/>
    </source>
</evidence>
<dbReference type="KEGG" id="mlr:MELLADRAFT_34310"/>
<keyword evidence="4 10" id="KW-0698">rRNA processing</keyword>
<feature type="binding site" evidence="10">
    <location>
        <position position="36"/>
    </location>
    <ligand>
        <name>ATP</name>
        <dbReference type="ChEBI" id="CHEBI:30616"/>
    </ligand>
</feature>
<dbReference type="InterPro" id="IPR027417">
    <property type="entry name" value="P-loop_NTPase"/>
</dbReference>
<organism evidence="13">
    <name type="scientific">Melampsora larici-populina (strain 98AG31 / pathotype 3-4-7)</name>
    <name type="common">Poplar leaf rust fungus</name>
    <dbReference type="NCBI Taxonomy" id="747676"/>
    <lineage>
        <taxon>Eukaryota</taxon>
        <taxon>Fungi</taxon>
        <taxon>Dikarya</taxon>
        <taxon>Basidiomycota</taxon>
        <taxon>Pucciniomycotina</taxon>
        <taxon>Pucciniomycetes</taxon>
        <taxon>Pucciniales</taxon>
        <taxon>Melampsoraceae</taxon>
        <taxon>Melampsora</taxon>
    </lineage>
</organism>
<reference evidence="13" key="1">
    <citation type="journal article" date="2011" name="Proc. Natl. Acad. Sci. U.S.A.">
        <title>Obligate biotrophy features unraveled by the genomic analysis of rust fungi.</title>
        <authorList>
            <person name="Duplessis S."/>
            <person name="Cuomo C.A."/>
            <person name="Lin Y.-C."/>
            <person name="Aerts A."/>
            <person name="Tisserant E."/>
            <person name="Veneault-Fourrey C."/>
            <person name="Joly D.L."/>
            <person name="Hacquard S."/>
            <person name="Amselem J."/>
            <person name="Cantarel B.L."/>
            <person name="Chiu R."/>
            <person name="Coutinho P.M."/>
            <person name="Feau N."/>
            <person name="Field M."/>
            <person name="Frey P."/>
            <person name="Gelhaye E."/>
            <person name="Goldberg J."/>
            <person name="Grabherr M.G."/>
            <person name="Kodira C.D."/>
            <person name="Kohler A."/>
            <person name="Kuees U."/>
            <person name="Lindquist E.A."/>
            <person name="Lucas S.M."/>
            <person name="Mago R."/>
            <person name="Mauceli E."/>
            <person name="Morin E."/>
            <person name="Murat C."/>
            <person name="Pangilinan J.L."/>
            <person name="Park R."/>
            <person name="Pearson M."/>
            <person name="Quesneville H."/>
            <person name="Rouhier N."/>
            <person name="Sakthikumar S."/>
            <person name="Salamov A.A."/>
            <person name="Schmutz J."/>
            <person name="Selles B."/>
            <person name="Shapiro H."/>
            <person name="Tanguay P."/>
            <person name="Tuskan G.A."/>
            <person name="Henrissat B."/>
            <person name="Van de Peer Y."/>
            <person name="Rouze P."/>
            <person name="Ellis J.G."/>
            <person name="Dodds P.N."/>
            <person name="Schein J.E."/>
            <person name="Zhong S."/>
            <person name="Hamelin R.C."/>
            <person name="Grigoriev I.V."/>
            <person name="Szabo L.J."/>
            <person name="Martin F."/>
        </authorList>
    </citation>
    <scope>NUCLEOTIDE SEQUENCE [LARGE SCALE GENOMIC DNA]</scope>
    <source>
        <strain evidence="13">98AG31 / pathotype 3-4-7</strain>
    </source>
</reference>
<keyword evidence="8 10" id="KW-0067">ATP-binding</keyword>
<feature type="region of interest" description="Disordered" evidence="11">
    <location>
        <begin position="1"/>
        <end position="28"/>
    </location>
</feature>
<protein>
    <recommendedName>
        <fullName evidence="10">Adenylate kinase isoenzyme 6 homolog</fullName>
        <shortName evidence="10">AK6</shortName>
        <ecNumber evidence="10">2.7.4.3</ecNumber>
    </recommendedName>
    <alternativeName>
        <fullName evidence="10">Dual activity adenylate kinase/ATPase</fullName>
        <shortName evidence="10">AK/ATPase</shortName>
    </alternativeName>
</protein>
<evidence type="ECO:0000313" key="13">
    <source>
        <dbReference type="Proteomes" id="UP000001072"/>
    </source>
</evidence>
<dbReference type="Pfam" id="PF13238">
    <property type="entry name" value="AAA_18"/>
    <property type="match status" value="1"/>
</dbReference>
<evidence type="ECO:0000256" key="6">
    <source>
        <dbReference type="ARBA" id="ARBA00022741"/>
    </source>
</evidence>
<evidence type="ECO:0000256" key="3">
    <source>
        <dbReference type="ARBA" id="ARBA00022517"/>
    </source>
</evidence>
<evidence type="ECO:0000256" key="2">
    <source>
        <dbReference type="ARBA" id="ARBA00022490"/>
    </source>
</evidence>
<evidence type="ECO:0000256" key="7">
    <source>
        <dbReference type="ARBA" id="ARBA00022777"/>
    </source>
</evidence>
<feature type="region of interest" description="NMPbind" evidence="10">
    <location>
        <begin position="61"/>
        <end position="84"/>
    </location>
</feature>
<dbReference type="PANTHER" id="PTHR12595">
    <property type="entry name" value="POS9-ACTIVATING FACTOR FAP7-RELATED"/>
    <property type="match status" value="1"/>
</dbReference>
<dbReference type="EMBL" id="GL883096">
    <property type="protein sequence ID" value="EGG09863.1"/>
    <property type="molecule type" value="Genomic_DNA"/>
</dbReference>
<dbReference type="FunFam" id="3.40.50.300:FF:000372">
    <property type="entry name" value="Adenylate kinase isoenzyme 6 homolog"/>
    <property type="match status" value="1"/>
</dbReference>
<dbReference type="Proteomes" id="UP000001072">
    <property type="component" value="Unassembled WGS sequence"/>
</dbReference>
<dbReference type="GO" id="GO:0004017">
    <property type="term" value="F:AMP kinase activity"/>
    <property type="evidence" value="ECO:0007669"/>
    <property type="project" value="UniProtKB-UniRule"/>
</dbReference>
<dbReference type="GeneID" id="18927376"/>
<dbReference type="GO" id="GO:0006364">
    <property type="term" value="P:rRNA processing"/>
    <property type="evidence" value="ECO:0007669"/>
    <property type="project" value="UniProtKB-KW"/>
</dbReference>
<comment type="catalytic activity">
    <reaction evidence="10">
        <text>ATP + H2O = ADP + phosphate + H(+)</text>
        <dbReference type="Rhea" id="RHEA:13065"/>
        <dbReference type="ChEBI" id="CHEBI:15377"/>
        <dbReference type="ChEBI" id="CHEBI:15378"/>
        <dbReference type="ChEBI" id="CHEBI:30616"/>
        <dbReference type="ChEBI" id="CHEBI:43474"/>
        <dbReference type="ChEBI" id="CHEBI:456216"/>
    </reaction>
</comment>
<dbReference type="VEuPathDB" id="FungiDB:MELLADRAFT_34310"/>
<proteinExistence type="inferred from homology"/>
<keyword evidence="6 10" id="KW-0547">Nucleotide-binding</keyword>